<feature type="transmembrane region" description="Helical" evidence="1">
    <location>
        <begin position="233"/>
        <end position="252"/>
    </location>
</feature>
<comment type="caution">
    <text evidence="2">The sequence shown here is derived from an EMBL/GenBank/DDBJ whole genome shotgun (WGS) entry which is preliminary data.</text>
</comment>
<feature type="transmembrane region" description="Helical" evidence="1">
    <location>
        <begin position="150"/>
        <end position="169"/>
    </location>
</feature>
<evidence type="ECO:0000256" key="1">
    <source>
        <dbReference type="SAM" id="Phobius"/>
    </source>
</evidence>
<feature type="transmembrane region" description="Helical" evidence="1">
    <location>
        <begin position="60"/>
        <end position="81"/>
    </location>
</feature>
<dbReference type="AlphaFoldDB" id="A0A0G0JUX4"/>
<dbReference type="Proteomes" id="UP000034235">
    <property type="component" value="Unassembled WGS sequence"/>
</dbReference>
<keyword evidence="1" id="KW-0472">Membrane</keyword>
<dbReference type="EMBL" id="LBUP01000003">
    <property type="protein sequence ID" value="KKQ66855.1"/>
    <property type="molecule type" value="Genomic_DNA"/>
</dbReference>
<protein>
    <recommendedName>
        <fullName evidence="4">DUF998 domain-containing protein</fullName>
    </recommendedName>
</protein>
<organism evidence="2 3">
    <name type="scientific">Candidatus Daviesbacteria bacterium GW2011_GWA2_38_24</name>
    <dbReference type="NCBI Taxonomy" id="1618422"/>
    <lineage>
        <taxon>Bacteria</taxon>
        <taxon>Candidatus Daviesiibacteriota</taxon>
    </lineage>
</organism>
<feature type="transmembrane region" description="Helical" evidence="1">
    <location>
        <begin position="207"/>
        <end position="226"/>
    </location>
</feature>
<keyword evidence="1" id="KW-0812">Transmembrane</keyword>
<name>A0A0G0JUX4_9BACT</name>
<keyword evidence="1" id="KW-1133">Transmembrane helix</keyword>
<reference evidence="2 3" key="1">
    <citation type="journal article" date="2015" name="Nature">
        <title>rRNA introns, odd ribosomes, and small enigmatic genomes across a large radiation of phyla.</title>
        <authorList>
            <person name="Brown C.T."/>
            <person name="Hug L.A."/>
            <person name="Thomas B.C."/>
            <person name="Sharon I."/>
            <person name="Castelle C.J."/>
            <person name="Singh A."/>
            <person name="Wilkins M.J."/>
            <person name="Williams K.H."/>
            <person name="Banfield J.F."/>
        </authorList>
    </citation>
    <scope>NUCLEOTIDE SEQUENCE [LARGE SCALE GENOMIC DNA]</scope>
</reference>
<feature type="transmembrane region" description="Helical" evidence="1">
    <location>
        <begin position="20"/>
        <end position="40"/>
    </location>
</feature>
<feature type="transmembrane region" description="Helical" evidence="1">
    <location>
        <begin position="258"/>
        <end position="278"/>
    </location>
</feature>
<evidence type="ECO:0008006" key="4">
    <source>
        <dbReference type="Google" id="ProtNLM"/>
    </source>
</evidence>
<evidence type="ECO:0000313" key="2">
    <source>
        <dbReference type="EMBL" id="KKQ66855.1"/>
    </source>
</evidence>
<gene>
    <name evidence="2" type="ORF">US86_C0003G0098</name>
</gene>
<proteinExistence type="predicted"/>
<feature type="transmembrane region" description="Helical" evidence="1">
    <location>
        <begin position="113"/>
        <end position="130"/>
    </location>
</feature>
<sequence length="284" mass="30568">MIKDIFKLQNSFGRHIAFPLTILAYLGFLGFINVMMFIPGNRVSDMGHFGFVYTGETHDLLHELIFALIVGMAAVGLLTQLRKPFENFAGQLVALIAWIAMILTAAITGNFVPQPLFIIFGGLTILATVLHPKGRGLFNWFSTARINRALAGLVIIAAIPLLILAFTNINLQIAGGGTAGFFDHRPPTKNVVAGNDHDQGHSTPGHYRNLAALSLIIILVGLLASFRPSGWRIAARVAGSLPILLGLASIILPKAESSLGIVWGLVAIIWGIAFITTAELTKSR</sequence>
<feature type="transmembrane region" description="Helical" evidence="1">
    <location>
        <begin position="88"/>
        <end position="107"/>
    </location>
</feature>
<evidence type="ECO:0000313" key="3">
    <source>
        <dbReference type="Proteomes" id="UP000034235"/>
    </source>
</evidence>
<accession>A0A0G0JUX4</accession>